<keyword evidence="1" id="KW-0732">Signal</keyword>
<dbReference type="InterPro" id="IPR007497">
    <property type="entry name" value="SIMPL/DUF541"/>
</dbReference>
<name>A0A2W5QI90_RHOSU</name>
<evidence type="ECO:0000313" key="3">
    <source>
        <dbReference type="Proteomes" id="UP000249185"/>
    </source>
</evidence>
<dbReference type="InterPro" id="IPR052022">
    <property type="entry name" value="26kDa_periplasmic_antigen"/>
</dbReference>
<sequence>MRPVPMRPVSIRPVLFAALLPLMPIAALAQEGAARQITVTGSARVEAAPDLATITAGVETQAEAAAAALSANSQAMTEIFATLDKLGIAKADVQTTRLSLDPVFAQSEDGQTTPAITGYQASNMVTIRVRDTGKLGAVVDALATSGVNRIYGIGFDIADPRPLLSQARADAVTDAREKAEVLARSAGAALGEVVSIREGDVGGGPGPMRAQFDMAATPVAGGTVEVGTDVTVTYALD</sequence>
<dbReference type="Gene3D" id="3.30.110.170">
    <property type="entry name" value="Protein of unknown function (DUF541), domain 1"/>
    <property type="match status" value="1"/>
</dbReference>
<comment type="caution">
    <text evidence="2">The sequence shown here is derived from an EMBL/GenBank/DDBJ whole genome shotgun (WGS) entry which is preliminary data.</text>
</comment>
<dbReference type="Gene3D" id="3.30.70.2970">
    <property type="entry name" value="Protein of unknown function (DUF541), domain 2"/>
    <property type="match status" value="1"/>
</dbReference>
<evidence type="ECO:0000313" key="2">
    <source>
        <dbReference type="EMBL" id="PZQ51230.1"/>
    </source>
</evidence>
<proteinExistence type="predicted"/>
<dbReference type="Pfam" id="PF04402">
    <property type="entry name" value="SIMPL"/>
    <property type="match status" value="1"/>
</dbReference>
<dbReference type="PANTHER" id="PTHR34387">
    <property type="entry name" value="SLR1258 PROTEIN"/>
    <property type="match status" value="1"/>
</dbReference>
<dbReference type="EMBL" id="QFPW01000002">
    <property type="protein sequence ID" value="PZQ51230.1"/>
    <property type="molecule type" value="Genomic_DNA"/>
</dbReference>
<feature type="signal peptide" evidence="1">
    <location>
        <begin position="1"/>
        <end position="29"/>
    </location>
</feature>
<gene>
    <name evidence="2" type="ORF">DI556_03405</name>
</gene>
<dbReference type="PANTHER" id="PTHR34387:SF1">
    <property type="entry name" value="PERIPLASMIC IMMUNOGENIC PROTEIN"/>
    <property type="match status" value="1"/>
</dbReference>
<dbReference type="AlphaFoldDB" id="A0A2W5QI90"/>
<accession>A0A2W5QI90</accession>
<dbReference type="Proteomes" id="UP000249185">
    <property type="component" value="Unassembled WGS sequence"/>
</dbReference>
<dbReference type="GO" id="GO:0006974">
    <property type="term" value="P:DNA damage response"/>
    <property type="evidence" value="ECO:0007669"/>
    <property type="project" value="TreeGrafter"/>
</dbReference>
<reference evidence="2 3" key="1">
    <citation type="submission" date="2017-08" db="EMBL/GenBank/DDBJ databases">
        <title>Infants hospitalized years apart are colonized by the same room-sourced microbial strains.</title>
        <authorList>
            <person name="Brooks B."/>
            <person name="Olm M.R."/>
            <person name="Firek B.A."/>
            <person name="Baker R."/>
            <person name="Thomas B.C."/>
            <person name="Morowitz M.J."/>
            <person name="Banfield J.F."/>
        </authorList>
    </citation>
    <scope>NUCLEOTIDE SEQUENCE [LARGE SCALE GENOMIC DNA]</scope>
    <source>
        <strain evidence="2">S2_005_002_R2_34</strain>
    </source>
</reference>
<protein>
    <submittedName>
        <fullName evidence="2">SIMPL domain-containing protein</fullName>
    </submittedName>
</protein>
<feature type="chain" id="PRO_5016008080" evidence="1">
    <location>
        <begin position="30"/>
        <end position="237"/>
    </location>
</feature>
<organism evidence="2 3">
    <name type="scientific">Rhodovulum sulfidophilum</name>
    <name type="common">Rhodobacter sulfidophilus</name>
    <dbReference type="NCBI Taxonomy" id="35806"/>
    <lineage>
        <taxon>Bacteria</taxon>
        <taxon>Pseudomonadati</taxon>
        <taxon>Pseudomonadota</taxon>
        <taxon>Alphaproteobacteria</taxon>
        <taxon>Rhodobacterales</taxon>
        <taxon>Paracoccaceae</taxon>
        <taxon>Rhodovulum</taxon>
    </lineage>
</organism>
<evidence type="ECO:0000256" key="1">
    <source>
        <dbReference type="SAM" id="SignalP"/>
    </source>
</evidence>